<accession>A0A1H8EGT8</accession>
<dbReference type="SUPFAM" id="SSF48498">
    <property type="entry name" value="Tetracyclin repressor-like, C-terminal domain"/>
    <property type="match status" value="1"/>
</dbReference>
<keyword evidence="3" id="KW-0804">Transcription</keyword>
<name>A0A1H8EGT8_9ACTN</name>
<evidence type="ECO:0000256" key="3">
    <source>
        <dbReference type="ARBA" id="ARBA00023163"/>
    </source>
</evidence>
<gene>
    <name evidence="6" type="ORF">SAMN05216267_1002199</name>
</gene>
<keyword evidence="1" id="KW-0805">Transcription regulation</keyword>
<dbReference type="OrthoDB" id="9805134at2"/>
<dbReference type="PANTHER" id="PTHR47506">
    <property type="entry name" value="TRANSCRIPTIONAL REGULATORY PROTEIN"/>
    <property type="match status" value="1"/>
</dbReference>
<keyword evidence="7" id="KW-1185">Reference proteome</keyword>
<dbReference type="Gene3D" id="1.10.10.60">
    <property type="entry name" value="Homeodomain-like"/>
    <property type="match status" value="1"/>
</dbReference>
<dbReference type="InterPro" id="IPR036271">
    <property type="entry name" value="Tet_transcr_reg_TetR-rel_C_sf"/>
</dbReference>
<dbReference type="AlphaFoldDB" id="A0A1H8EGT8"/>
<feature type="DNA-binding region" description="H-T-H motif" evidence="4">
    <location>
        <begin position="29"/>
        <end position="48"/>
    </location>
</feature>
<dbReference type="PROSITE" id="PS01081">
    <property type="entry name" value="HTH_TETR_1"/>
    <property type="match status" value="1"/>
</dbReference>
<dbReference type="STRING" id="310780.SAMN05216267_1002199"/>
<dbReference type="GO" id="GO:0003677">
    <property type="term" value="F:DNA binding"/>
    <property type="evidence" value="ECO:0007669"/>
    <property type="project" value="UniProtKB-UniRule"/>
</dbReference>
<dbReference type="Gene3D" id="1.10.357.10">
    <property type="entry name" value="Tetracycline Repressor, domain 2"/>
    <property type="match status" value="1"/>
</dbReference>
<dbReference type="PROSITE" id="PS50977">
    <property type="entry name" value="HTH_TETR_2"/>
    <property type="match status" value="1"/>
</dbReference>
<dbReference type="SUPFAM" id="SSF46689">
    <property type="entry name" value="Homeodomain-like"/>
    <property type="match status" value="1"/>
</dbReference>
<dbReference type="Pfam" id="PF16925">
    <property type="entry name" value="TetR_C_13"/>
    <property type="match status" value="1"/>
</dbReference>
<dbReference type="EMBL" id="FODD01000002">
    <property type="protein sequence ID" value="SEN18692.1"/>
    <property type="molecule type" value="Genomic_DNA"/>
</dbReference>
<dbReference type="InterPro" id="IPR001647">
    <property type="entry name" value="HTH_TetR"/>
</dbReference>
<dbReference type="InterPro" id="IPR009057">
    <property type="entry name" value="Homeodomain-like_sf"/>
</dbReference>
<reference evidence="6 7" key="1">
    <citation type="submission" date="2016-10" db="EMBL/GenBank/DDBJ databases">
        <authorList>
            <person name="de Groot N.N."/>
        </authorList>
    </citation>
    <scope>NUCLEOTIDE SEQUENCE [LARGE SCALE GENOMIC DNA]</scope>
    <source>
        <strain evidence="6 7">CGMCC 4.2026</strain>
    </source>
</reference>
<evidence type="ECO:0000256" key="1">
    <source>
        <dbReference type="ARBA" id="ARBA00023015"/>
    </source>
</evidence>
<dbReference type="PANTHER" id="PTHR47506:SF1">
    <property type="entry name" value="HTH-TYPE TRANSCRIPTIONAL REGULATOR YJDC"/>
    <property type="match status" value="1"/>
</dbReference>
<dbReference type="Pfam" id="PF00440">
    <property type="entry name" value="TetR_N"/>
    <property type="match status" value="1"/>
</dbReference>
<keyword evidence="2 4" id="KW-0238">DNA-binding</keyword>
<feature type="domain" description="HTH tetR-type" evidence="5">
    <location>
        <begin position="6"/>
        <end position="66"/>
    </location>
</feature>
<dbReference type="Proteomes" id="UP000181951">
    <property type="component" value="Unassembled WGS sequence"/>
</dbReference>
<evidence type="ECO:0000256" key="4">
    <source>
        <dbReference type="PROSITE-ProRule" id="PRU00335"/>
    </source>
</evidence>
<organism evidence="6 7">
    <name type="scientific">Actinacidiphila rubida</name>
    <dbReference type="NCBI Taxonomy" id="310780"/>
    <lineage>
        <taxon>Bacteria</taxon>
        <taxon>Bacillati</taxon>
        <taxon>Actinomycetota</taxon>
        <taxon>Actinomycetes</taxon>
        <taxon>Kitasatosporales</taxon>
        <taxon>Streptomycetaceae</taxon>
        <taxon>Actinacidiphila</taxon>
    </lineage>
</organism>
<dbReference type="InterPro" id="IPR011075">
    <property type="entry name" value="TetR_C"/>
</dbReference>
<sequence>MARTREFDIDQAVDRAMDLFWRRGYADTSLPDLLKELAIGSGSFYAAFGSKEQLYLRSLDRYVSLQGRDLETALGEGGEIRPAVRKVLGSLVEMDLADPARGCLVVNTATQCGDQPLAEDRVTAAIRQVESLLAGALERAQARGEISSEKDPRGLARFLTTFIQGVRVVGQARVGREFVEEALSTAMRVLD</sequence>
<evidence type="ECO:0000313" key="7">
    <source>
        <dbReference type="Proteomes" id="UP000181951"/>
    </source>
</evidence>
<protein>
    <submittedName>
        <fullName evidence="6">Transcriptional regulator, TetR family</fullName>
    </submittedName>
</protein>
<evidence type="ECO:0000313" key="6">
    <source>
        <dbReference type="EMBL" id="SEN18692.1"/>
    </source>
</evidence>
<dbReference type="InterPro" id="IPR023772">
    <property type="entry name" value="DNA-bd_HTH_TetR-type_CS"/>
</dbReference>
<dbReference type="RefSeq" id="WP_069463745.1">
    <property type="nucleotide sequence ID" value="NZ_FODD01000002.1"/>
</dbReference>
<proteinExistence type="predicted"/>
<evidence type="ECO:0000256" key="2">
    <source>
        <dbReference type="ARBA" id="ARBA00023125"/>
    </source>
</evidence>
<evidence type="ECO:0000259" key="5">
    <source>
        <dbReference type="PROSITE" id="PS50977"/>
    </source>
</evidence>